<reference evidence="1 2" key="2">
    <citation type="journal article" date="2022" name="Mol. Ecol. Resour.">
        <title>The genomes of chicory, endive, great burdock and yacon provide insights into Asteraceae paleo-polyploidization history and plant inulin production.</title>
        <authorList>
            <person name="Fan W."/>
            <person name="Wang S."/>
            <person name="Wang H."/>
            <person name="Wang A."/>
            <person name="Jiang F."/>
            <person name="Liu H."/>
            <person name="Zhao H."/>
            <person name="Xu D."/>
            <person name="Zhang Y."/>
        </authorList>
    </citation>
    <scope>NUCLEOTIDE SEQUENCE [LARGE SCALE GENOMIC DNA]</scope>
    <source>
        <strain evidence="2">cv. Niubang</strain>
    </source>
</reference>
<comment type="caution">
    <text evidence="1">The sequence shown here is derived from an EMBL/GenBank/DDBJ whole genome shotgun (WGS) entry which is preliminary data.</text>
</comment>
<dbReference type="Proteomes" id="UP001055879">
    <property type="component" value="Linkage Group LG12"/>
</dbReference>
<proteinExistence type="predicted"/>
<protein>
    <submittedName>
        <fullName evidence="1">Uncharacterized protein</fullName>
    </submittedName>
</protein>
<organism evidence="1 2">
    <name type="scientific">Arctium lappa</name>
    <name type="common">Greater burdock</name>
    <name type="synonym">Lappa major</name>
    <dbReference type="NCBI Taxonomy" id="4217"/>
    <lineage>
        <taxon>Eukaryota</taxon>
        <taxon>Viridiplantae</taxon>
        <taxon>Streptophyta</taxon>
        <taxon>Embryophyta</taxon>
        <taxon>Tracheophyta</taxon>
        <taxon>Spermatophyta</taxon>
        <taxon>Magnoliopsida</taxon>
        <taxon>eudicotyledons</taxon>
        <taxon>Gunneridae</taxon>
        <taxon>Pentapetalae</taxon>
        <taxon>asterids</taxon>
        <taxon>campanulids</taxon>
        <taxon>Asterales</taxon>
        <taxon>Asteraceae</taxon>
        <taxon>Carduoideae</taxon>
        <taxon>Cardueae</taxon>
        <taxon>Arctiinae</taxon>
        <taxon>Arctium</taxon>
    </lineage>
</organism>
<dbReference type="EMBL" id="CM042058">
    <property type="protein sequence ID" value="KAI3685034.1"/>
    <property type="molecule type" value="Genomic_DNA"/>
</dbReference>
<sequence length="393" mass="44597">MSATNMAKPCDICGDDGVFEAIVTCCECKIARQHLYCMRIFRTEVPPFWSCEECEQNKLVSPRPSLKEHLPEASTQKVPSLMQTTTRVLGGQNKNAFASRFNFKEQRVHTGRTKYISCEEAVKLSSFAKQSDQPSRNAFCSGQGSSKHMPPPREKTLIKTPQQEKTTKFEQHLQQPVVQKSTGLKAEKAVLPLRNRGDTTQSIKSCKRERTNTERETKMAKSEVLPPRKEEAGTRMHVEVPKYFKRSETANTKTGSKNHADVEAGSSDAGKSNLTGGMPISERNRPYIPALHAYWKSENSNSIMDFLWRNNLLMRSFVDGVELLVLSSRLLQPHSQEFQGNCFLWGVFHKIRRPNVIKKAVQGEKVDTTRPFLEAKREPYDDCPPGFKKISKR</sequence>
<accession>A0ACB8YH02</accession>
<keyword evidence="2" id="KW-1185">Reference proteome</keyword>
<gene>
    <name evidence="1" type="ORF">L6452_34265</name>
</gene>
<name>A0ACB8YH02_ARCLA</name>
<evidence type="ECO:0000313" key="1">
    <source>
        <dbReference type="EMBL" id="KAI3685034.1"/>
    </source>
</evidence>
<reference evidence="2" key="1">
    <citation type="journal article" date="2022" name="Mol. Ecol. Resour.">
        <title>The genomes of chicory, endive, great burdock and yacon provide insights into Asteraceae palaeo-polyploidization history and plant inulin production.</title>
        <authorList>
            <person name="Fan W."/>
            <person name="Wang S."/>
            <person name="Wang H."/>
            <person name="Wang A."/>
            <person name="Jiang F."/>
            <person name="Liu H."/>
            <person name="Zhao H."/>
            <person name="Xu D."/>
            <person name="Zhang Y."/>
        </authorList>
    </citation>
    <scope>NUCLEOTIDE SEQUENCE [LARGE SCALE GENOMIC DNA]</scope>
    <source>
        <strain evidence="2">cv. Niubang</strain>
    </source>
</reference>
<evidence type="ECO:0000313" key="2">
    <source>
        <dbReference type="Proteomes" id="UP001055879"/>
    </source>
</evidence>